<name>A0ACD3YYZ5_FUSSC</name>
<dbReference type="EMBL" id="CP090033">
    <property type="protein sequence ID" value="UPK94209.1"/>
    <property type="molecule type" value="Genomic_DNA"/>
</dbReference>
<gene>
    <name evidence="1" type="ORF">LCI18_005144</name>
</gene>
<dbReference type="Proteomes" id="UP000830768">
    <property type="component" value="Chromosome 4"/>
</dbReference>
<accession>A0ACD3YYZ5</accession>
<evidence type="ECO:0000313" key="2">
    <source>
        <dbReference type="Proteomes" id="UP000830768"/>
    </source>
</evidence>
<keyword evidence="2" id="KW-1185">Reference proteome</keyword>
<protein>
    <submittedName>
        <fullName evidence="1">Uncharacterized protein</fullName>
    </submittedName>
</protein>
<sequence length="641" mass="70522">MCQVTFSAGEKQARWICCQCHYGPLNLKLDVGCPICGHWRCCDATTGIYFPSTSEGETSLAKTTTLVKASSSREAPVEYPWELETRVARTDTLQPDILDQVISKLPHSVSPSQILGPGSASKSLDNPAGKAVNEERQQGNQKPGFGFGFLGHVLGLGESSKARLEANTTSILEALGQRRKETSENDSTDSEAYTPAESDATSSTLGHSVGDVATPGVVGDLERLDLEESEKRSTSEDTESFVGTPGEDLLDLPWFHQNARRILRGLLQEGFRTSAHHPGVQSAASTRQGQGAHQQQGSGGRKRTREQVGSGDEVNQGESSSSQLKRARRPKGLATSRPFSFPFCKKDLQRYQACAKFGLTRVPQVKQHLNRKHGNEIDDLVKNRLKQRSARGSEEEQWYGIFDLLFPHHSPRPTSPYNDFTLSEQPSQMLPNGVPIDEALYVPGVLLTTEYIEVLRQSLVEDPVFADVRPEDIRRALDRGLSRAYMDQISRPVTALQAGTQQDFERENTDSEQSSSTQVFESGRDFSATDPSDECEVVNERPRSAHPDPIPAPHLEGPSDATQEDPRRQDFPQDVHLSTNGPNDDQQSSPGDQLGLGDGLGLDFCFTEDQLPPVSDWDHLFDIDLLLGPSIEGCWQAIDNT</sequence>
<reference evidence="1" key="1">
    <citation type="submission" date="2021-11" db="EMBL/GenBank/DDBJ databases">
        <title>Fusarium solani-melongenae Genome sequencing and assembly.</title>
        <authorList>
            <person name="Xie S."/>
            <person name="Huang L."/>
            <person name="Zhang X."/>
        </authorList>
    </citation>
    <scope>NUCLEOTIDE SEQUENCE</scope>
    <source>
        <strain evidence="1">CRI 24-3</strain>
    </source>
</reference>
<evidence type="ECO:0000313" key="1">
    <source>
        <dbReference type="EMBL" id="UPK94209.1"/>
    </source>
</evidence>
<organism evidence="1 2">
    <name type="scientific">Fusarium solani subsp. cucurbitae</name>
    <name type="common">Neocosmosporum cucurbitae</name>
    <dbReference type="NCBI Taxonomy" id="2747967"/>
    <lineage>
        <taxon>Eukaryota</taxon>
        <taxon>Fungi</taxon>
        <taxon>Dikarya</taxon>
        <taxon>Ascomycota</taxon>
        <taxon>Pezizomycotina</taxon>
        <taxon>Sordariomycetes</taxon>
        <taxon>Hypocreomycetidae</taxon>
        <taxon>Hypocreales</taxon>
        <taxon>Nectriaceae</taxon>
        <taxon>Fusarium</taxon>
        <taxon>Fusarium solani species complex</taxon>
    </lineage>
</organism>
<proteinExistence type="predicted"/>